<feature type="compositionally biased region" description="Low complexity" evidence="2">
    <location>
        <begin position="318"/>
        <end position="362"/>
    </location>
</feature>
<sequence length="559" mass="60805">MPERQSKATQGRHERMLLELLKLPGNDRCADCKAKNPRWASYSLGIFLCIRCAGLHRKMGTHISRVKSVTMDEWSLEQIDMMRKGGGNDKVNQTVNPHPDKHPLPLADDDADRAMERYIRQKWEKRAFIDKPAAMPAARPTASTLTSSTPASHSLPQRSSSVPVLVRDQDDYSAAAERLREMGFNDMDRNRQVLKHTQGNLSSAVDILSRLPGAQKPILSGQHMSDDQKLMRLNALGYTDMVANRDALRRSGGNFDVALNILENAKKPPVSDPVMAAFSTNNSSSSELAGRAQNPDERQAHKLSGGKTGVLLDLDTGSSSSLSNSSNPFHMQTQSQPSPFAQQQQQPNTTNPFGTTSLTMSSSATTMSLAPQFTGMPQNQPFNNGSLQPQMTGVPATMQPQLTGMQPQLTGMPNMGLSNGSLQQPQLTGMPTSSPATSLQPQLTGMPSPAMGSMPSPSNPFSQMTSNINDTSNNVFANRFAMPQRSQTAPEFTTLPQQPSIFSSSSQIPQQQQQQQQQQPNNMMPFAGAMANQPTGFSTMQNPAATATNNNPWGGSSFF</sequence>
<feature type="region of interest" description="Disordered" evidence="2">
    <location>
        <begin position="132"/>
        <end position="161"/>
    </location>
</feature>
<dbReference type="InterPro" id="IPR009060">
    <property type="entry name" value="UBA-like_sf"/>
</dbReference>
<keyword evidence="1" id="KW-0862">Zinc</keyword>
<feature type="compositionally biased region" description="Low complexity" evidence="2">
    <location>
        <begin position="542"/>
        <end position="552"/>
    </location>
</feature>
<dbReference type="PROSITE" id="PS50030">
    <property type="entry name" value="UBA"/>
    <property type="match status" value="2"/>
</dbReference>
<comment type="caution">
    <text evidence="5">The sequence shown here is derived from an EMBL/GenBank/DDBJ whole genome shotgun (WGS) entry which is preliminary data.</text>
</comment>
<dbReference type="Pfam" id="PF01412">
    <property type="entry name" value="ArfGap"/>
    <property type="match status" value="1"/>
</dbReference>
<dbReference type="GO" id="GO:0005096">
    <property type="term" value="F:GTPase activator activity"/>
    <property type="evidence" value="ECO:0007669"/>
    <property type="project" value="InterPro"/>
</dbReference>
<feature type="region of interest" description="Disordered" evidence="2">
    <location>
        <begin position="268"/>
        <end position="362"/>
    </location>
</feature>
<feature type="compositionally biased region" description="Low complexity" evidence="2">
    <location>
        <begin position="496"/>
        <end position="526"/>
    </location>
</feature>
<dbReference type="Gene3D" id="1.10.8.10">
    <property type="entry name" value="DNA helicase RuvA subunit, C-terminal domain"/>
    <property type="match status" value="2"/>
</dbReference>
<evidence type="ECO:0000256" key="2">
    <source>
        <dbReference type="SAM" id="MobiDB-lite"/>
    </source>
</evidence>
<dbReference type="FunFam" id="1.10.220.150:FF:000026">
    <property type="entry name" value="GTPase activating protein for Arf, putative"/>
    <property type="match status" value="1"/>
</dbReference>
<dbReference type="InterPro" id="IPR037278">
    <property type="entry name" value="ARFGAP/RecO"/>
</dbReference>
<evidence type="ECO:0000259" key="4">
    <source>
        <dbReference type="PROSITE" id="PS50115"/>
    </source>
</evidence>
<protein>
    <submittedName>
        <fullName evidence="5">Gtpase activating protein for arf</fullName>
    </submittedName>
</protein>
<keyword evidence="1" id="KW-0863">Zinc-finger</keyword>
<dbReference type="SMART" id="SM00165">
    <property type="entry name" value="UBA"/>
    <property type="match status" value="2"/>
</dbReference>
<accession>A0A068RXE2</accession>
<feature type="compositionally biased region" description="Low complexity" evidence="2">
    <location>
        <begin position="136"/>
        <end position="156"/>
    </location>
</feature>
<feature type="compositionally biased region" description="Polar residues" evidence="2">
    <location>
        <begin position="278"/>
        <end position="287"/>
    </location>
</feature>
<name>A0A068RXE2_9FUNG</name>
<dbReference type="Proteomes" id="UP000027586">
    <property type="component" value="Unassembled WGS sequence"/>
</dbReference>
<dbReference type="Gene3D" id="1.10.220.150">
    <property type="entry name" value="Arf GTPase activating protein"/>
    <property type="match status" value="1"/>
</dbReference>
<feature type="domain" description="UBA" evidence="3">
    <location>
        <begin position="224"/>
        <end position="265"/>
    </location>
</feature>
<dbReference type="GO" id="GO:0005737">
    <property type="term" value="C:cytoplasm"/>
    <property type="evidence" value="ECO:0007669"/>
    <property type="project" value="TreeGrafter"/>
</dbReference>
<dbReference type="SMART" id="SM00105">
    <property type="entry name" value="ArfGap"/>
    <property type="match status" value="1"/>
</dbReference>
<dbReference type="PANTHER" id="PTHR45705">
    <property type="entry name" value="FI20236P1"/>
    <property type="match status" value="1"/>
</dbReference>
<dbReference type="GO" id="GO:0008270">
    <property type="term" value="F:zinc ion binding"/>
    <property type="evidence" value="ECO:0007669"/>
    <property type="project" value="UniProtKB-KW"/>
</dbReference>
<dbReference type="CDD" id="cd08204">
    <property type="entry name" value="ArfGap"/>
    <property type="match status" value="1"/>
</dbReference>
<dbReference type="PRINTS" id="PR00405">
    <property type="entry name" value="REVINTRACTNG"/>
</dbReference>
<dbReference type="EMBL" id="CBTN010000022">
    <property type="protein sequence ID" value="CDH54287.1"/>
    <property type="molecule type" value="Genomic_DNA"/>
</dbReference>
<feature type="compositionally biased region" description="Polar residues" evidence="2">
    <location>
        <begin position="532"/>
        <end position="541"/>
    </location>
</feature>
<reference evidence="5" key="1">
    <citation type="submission" date="2013-08" db="EMBL/GenBank/DDBJ databases">
        <title>Gene expansion shapes genome architecture in the human pathogen Lichtheimia corymbifera: an evolutionary genomics analysis in the ancient terrestrial Mucorales (Mucoromycotina).</title>
        <authorList>
            <person name="Schwartze V.U."/>
            <person name="Winter S."/>
            <person name="Shelest E."/>
            <person name="Marcet-Houben M."/>
            <person name="Horn F."/>
            <person name="Wehner S."/>
            <person name="Hoffmann K."/>
            <person name="Riege K."/>
            <person name="Sammeth M."/>
            <person name="Nowrousian M."/>
            <person name="Valiante V."/>
            <person name="Linde J."/>
            <person name="Jacobsen I.D."/>
            <person name="Marz M."/>
            <person name="Brakhage A.A."/>
            <person name="Gabaldon T."/>
            <person name="Bocker S."/>
            <person name="Voigt K."/>
        </authorList>
    </citation>
    <scope>NUCLEOTIDE SEQUENCE [LARGE SCALE GENOMIC DNA]</scope>
    <source>
        <strain evidence="5">FSU 9682</strain>
    </source>
</reference>
<evidence type="ECO:0000259" key="3">
    <source>
        <dbReference type="PROSITE" id="PS50030"/>
    </source>
</evidence>
<feature type="domain" description="Arf-GAP" evidence="4">
    <location>
        <begin position="14"/>
        <end position="136"/>
    </location>
</feature>
<dbReference type="Pfam" id="PF00627">
    <property type="entry name" value="UBA"/>
    <property type="match status" value="1"/>
</dbReference>
<evidence type="ECO:0000313" key="5">
    <source>
        <dbReference type="EMBL" id="CDH54287.1"/>
    </source>
</evidence>
<feature type="domain" description="UBA" evidence="3">
    <location>
        <begin position="168"/>
        <end position="211"/>
    </location>
</feature>
<gene>
    <name evidence="5" type="ORF">LCOR_05549.1</name>
</gene>
<dbReference type="PROSITE" id="PS50115">
    <property type="entry name" value="ARFGAP"/>
    <property type="match status" value="1"/>
</dbReference>
<dbReference type="InterPro" id="IPR038508">
    <property type="entry name" value="ArfGAP_dom_sf"/>
</dbReference>
<evidence type="ECO:0000313" key="6">
    <source>
        <dbReference type="Proteomes" id="UP000027586"/>
    </source>
</evidence>
<feature type="compositionally biased region" description="Polar residues" evidence="2">
    <location>
        <begin position="485"/>
        <end position="495"/>
    </location>
</feature>
<dbReference type="OrthoDB" id="10266696at2759"/>
<keyword evidence="1" id="KW-0479">Metal-binding</keyword>
<dbReference type="PANTHER" id="PTHR45705:SF1">
    <property type="entry name" value="FI20236P1"/>
    <property type="match status" value="1"/>
</dbReference>
<feature type="region of interest" description="Disordered" evidence="2">
    <location>
        <begin position="485"/>
        <end position="559"/>
    </location>
</feature>
<dbReference type="AlphaFoldDB" id="A0A068RXE2"/>
<keyword evidence="6" id="KW-1185">Reference proteome</keyword>
<evidence type="ECO:0000256" key="1">
    <source>
        <dbReference type="PROSITE-ProRule" id="PRU00288"/>
    </source>
</evidence>
<dbReference type="SUPFAM" id="SSF57863">
    <property type="entry name" value="ArfGap/RecO-like zinc finger"/>
    <property type="match status" value="1"/>
</dbReference>
<dbReference type="SUPFAM" id="SSF46934">
    <property type="entry name" value="UBA-like"/>
    <property type="match status" value="2"/>
</dbReference>
<dbReference type="InterPro" id="IPR001164">
    <property type="entry name" value="ArfGAP_dom"/>
</dbReference>
<dbReference type="STRING" id="1263082.A0A068RXE2"/>
<dbReference type="InterPro" id="IPR015940">
    <property type="entry name" value="UBA"/>
</dbReference>
<dbReference type="VEuPathDB" id="FungiDB:LCOR_05549.1"/>
<proteinExistence type="predicted"/>
<organism evidence="5 6">
    <name type="scientific">Lichtheimia corymbifera JMRC:FSU:9682</name>
    <dbReference type="NCBI Taxonomy" id="1263082"/>
    <lineage>
        <taxon>Eukaryota</taxon>
        <taxon>Fungi</taxon>
        <taxon>Fungi incertae sedis</taxon>
        <taxon>Mucoromycota</taxon>
        <taxon>Mucoromycotina</taxon>
        <taxon>Mucoromycetes</taxon>
        <taxon>Mucorales</taxon>
        <taxon>Lichtheimiaceae</taxon>
        <taxon>Lichtheimia</taxon>
    </lineage>
</organism>
<dbReference type="InterPro" id="IPR051718">
    <property type="entry name" value="ARF_GTPase-activating"/>
</dbReference>